<protein>
    <submittedName>
        <fullName evidence="4">ATP-binding protein</fullName>
    </submittedName>
</protein>
<dbReference type="Proteomes" id="UP001335325">
    <property type="component" value="Chromosome"/>
</dbReference>
<dbReference type="GO" id="GO:0005524">
    <property type="term" value="F:ATP binding"/>
    <property type="evidence" value="ECO:0007669"/>
    <property type="project" value="UniProtKB-KW"/>
</dbReference>
<dbReference type="PANTHER" id="PTHR35526">
    <property type="entry name" value="ANTI-SIGMA-F FACTOR RSBW-RELATED"/>
    <property type="match status" value="1"/>
</dbReference>
<keyword evidence="4" id="KW-0547">Nucleotide-binding</keyword>
<feature type="compositionally biased region" description="Basic and acidic residues" evidence="2">
    <location>
        <begin position="98"/>
        <end position="107"/>
    </location>
</feature>
<dbReference type="InterPro" id="IPR050267">
    <property type="entry name" value="Anti-sigma-factor_SerPK"/>
</dbReference>
<sequence>MHSPSPQRHRPLSTGPAAPAEFALSFTSTPRGARLARLFVAHCLDTWGHPYTGDVNETLTLIAAELCANAVQHGRVPGRDFHVRLTAEAGGGRLRLEVSDTRAEHRPAATAPAAPDTDSESGRGLLLVAALADDWGVTDRRSGPGKTVWASLSASRRSAE</sequence>
<dbReference type="GeneID" id="91547566"/>
<feature type="compositionally biased region" description="Polar residues" evidence="2">
    <location>
        <begin position="150"/>
        <end position="160"/>
    </location>
</feature>
<dbReference type="Gene3D" id="3.30.565.10">
    <property type="entry name" value="Histidine kinase-like ATPase, C-terminal domain"/>
    <property type="match status" value="1"/>
</dbReference>
<evidence type="ECO:0000313" key="4">
    <source>
        <dbReference type="EMBL" id="WSD10131.1"/>
    </source>
</evidence>
<accession>A0ABZ1GY76</accession>
<evidence type="ECO:0000259" key="3">
    <source>
        <dbReference type="Pfam" id="PF13581"/>
    </source>
</evidence>
<keyword evidence="1" id="KW-0808">Transferase</keyword>
<dbReference type="CDD" id="cd16936">
    <property type="entry name" value="HATPase_RsbW-like"/>
    <property type="match status" value="1"/>
</dbReference>
<dbReference type="InterPro" id="IPR003594">
    <property type="entry name" value="HATPase_dom"/>
</dbReference>
<evidence type="ECO:0000313" key="5">
    <source>
        <dbReference type="Proteomes" id="UP001335325"/>
    </source>
</evidence>
<dbReference type="EMBL" id="CP109134">
    <property type="protein sequence ID" value="WSD10131.1"/>
    <property type="molecule type" value="Genomic_DNA"/>
</dbReference>
<keyword evidence="1" id="KW-0723">Serine/threonine-protein kinase</keyword>
<keyword evidence="4" id="KW-0067">ATP-binding</keyword>
<organism evidence="4 5">
    <name type="scientific">Streptomyces hirsutus</name>
    <dbReference type="NCBI Taxonomy" id="35620"/>
    <lineage>
        <taxon>Bacteria</taxon>
        <taxon>Bacillati</taxon>
        <taxon>Actinomycetota</taxon>
        <taxon>Actinomycetes</taxon>
        <taxon>Kitasatosporales</taxon>
        <taxon>Streptomycetaceae</taxon>
        <taxon>Streptomyces</taxon>
    </lineage>
</organism>
<dbReference type="InterPro" id="IPR036890">
    <property type="entry name" value="HATPase_C_sf"/>
</dbReference>
<evidence type="ECO:0000256" key="1">
    <source>
        <dbReference type="ARBA" id="ARBA00022527"/>
    </source>
</evidence>
<keyword evidence="5" id="KW-1185">Reference proteome</keyword>
<evidence type="ECO:0000256" key="2">
    <source>
        <dbReference type="SAM" id="MobiDB-lite"/>
    </source>
</evidence>
<proteinExistence type="predicted"/>
<dbReference type="RefSeq" id="WP_326755856.1">
    <property type="nucleotide sequence ID" value="NZ_CP109134.1"/>
</dbReference>
<feature type="region of interest" description="Disordered" evidence="2">
    <location>
        <begin position="98"/>
        <end position="121"/>
    </location>
</feature>
<dbReference type="Pfam" id="PF13581">
    <property type="entry name" value="HATPase_c_2"/>
    <property type="match status" value="1"/>
</dbReference>
<dbReference type="PANTHER" id="PTHR35526:SF3">
    <property type="entry name" value="ANTI-SIGMA-F FACTOR RSBW"/>
    <property type="match status" value="1"/>
</dbReference>
<feature type="domain" description="Histidine kinase/HSP90-like ATPase" evidence="3">
    <location>
        <begin position="26"/>
        <end position="151"/>
    </location>
</feature>
<keyword evidence="1" id="KW-0418">Kinase</keyword>
<reference evidence="4 5" key="1">
    <citation type="submission" date="2022-10" db="EMBL/GenBank/DDBJ databases">
        <title>The complete genomes of actinobacterial strains from the NBC collection.</title>
        <authorList>
            <person name="Joergensen T.S."/>
            <person name="Alvarez Arevalo M."/>
            <person name="Sterndorff E.B."/>
            <person name="Faurdal D."/>
            <person name="Vuksanovic O."/>
            <person name="Mourched A.-S."/>
            <person name="Charusanti P."/>
            <person name="Shaw S."/>
            <person name="Blin K."/>
            <person name="Weber T."/>
        </authorList>
    </citation>
    <scope>NUCLEOTIDE SEQUENCE [LARGE SCALE GENOMIC DNA]</scope>
    <source>
        <strain evidence="4 5">NBC 01753</strain>
    </source>
</reference>
<feature type="region of interest" description="Disordered" evidence="2">
    <location>
        <begin position="137"/>
        <end position="160"/>
    </location>
</feature>
<gene>
    <name evidence="4" type="ORF">OIE73_33345</name>
</gene>
<dbReference type="SUPFAM" id="SSF55874">
    <property type="entry name" value="ATPase domain of HSP90 chaperone/DNA topoisomerase II/histidine kinase"/>
    <property type="match status" value="1"/>
</dbReference>
<name>A0ABZ1GY76_9ACTN</name>